<dbReference type="CDD" id="cd01651">
    <property type="entry name" value="RT_G2_intron"/>
    <property type="match status" value="1"/>
</dbReference>
<dbReference type="GO" id="GO:0090615">
    <property type="term" value="P:mitochondrial mRNA processing"/>
    <property type="evidence" value="ECO:0007669"/>
    <property type="project" value="TreeGrafter"/>
</dbReference>
<evidence type="ECO:0000313" key="4">
    <source>
        <dbReference type="Proteomes" id="UP001281410"/>
    </source>
</evidence>
<dbReference type="InterPro" id="IPR043502">
    <property type="entry name" value="DNA/RNA_pol_sf"/>
</dbReference>
<name>A0AAE0AUZ5_9ROSI</name>
<evidence type="ECO:0000259" key="1">
    <source>
        <dbReference type="Pfam" id="PF00078"/>
    </source>
</evidence>
<evidence type="ECO:0000259" key="2">
    <source>
        <dbReference type="Pfam" id="PF01348"/>
    </source>
</evidence>
<feature type="domain" description="Domain X" evidence="2">
    <location>
        <begin position="674"/>
        <end position="777"/>
    </location>
</feature>
<dbReference type="Pfam" id="PF00078">
    <property type="entry name" value="RVT_1"/>
    <property type="match status" value="1"/>
</dbReference>
<dbReference type="EMBL" id="JANJYJ010000002">
    <property type="protein sequence ID" value="KAK3224597.1"/>
    <property type="molecule type" value="Genomic_DNA"/>
</dbReference>
<dbReference type="Proteomes" id="UP001281410">
    <property type="component" value="Unassembled WGS sequence"/>
</dbReference>
<proteinExistence type="predicted"/>
<comment type="caution">
    <text evidence="3">The sequence shown here is derived from an EMBL/GenBank/DDBJ whole genome shotgun (WGS) entry which is preliminary data.</text>
</comment>
<evidence type="ECO:0000313" key="3">
    <source>
        <dbReference type="EMBL" id="KAK3224597.1"/>
    </source>
</evidence>
<sequence>MWLDSVWSIDCVILKLKLTLTMVDFKLDSVNSIEEGGCTVKLDWRRWRHCPVNIPIAGRLIGLIVVGYLKEIKTEIFISNLRFVGEDRTFNQNLPGVVHAQLTNDGFPIGLLPSSVQAFTLKSQPVVVHYRYPLSSIAHTHLKSFLTLKLEQMLMNLKRMTRLKLRFPVSSTFSSRFNSYYNCAATAAREEPLTKTQLKTLVLSNYSHGHFSNLIQNVVALPPVLLTASLSMSNHSPSMSNHFSFQEMGQQLFENRFDIQSCSVDMSSSKGESFVLPNLKLKVLIEAIRLVLEIVYDERFVTFSYGGRVNMGRHTAIRYLKNSVENPSWWFVVSFNRREFDERNVDKLCLFMEEKIKDTMLIDLLKRLFDFKIMRIELGGCYLGRGLPQECGLCSILINIYFNGFDKELQEMRLKIYEKNPKFDSNELCSKSNVYYKPLKIYAVRYLDEILVITSGSKTLTLDLKTRVLKFLEENLELNVDRVKTAIHSVVSEKIDFLGMELQAVPPSVLHPPMSEKAVRARKKYLRQKEVRALELKNVRERNRKKLGLKILNHVFKKQSNVFKFEFQIENEVRVIFKTWADEVVQEFLGSLEERWSWHRMLSRGDFLSLRHIRDQMPEELIDAYDKFQEQVNKHLTPVKARKALEEEERRMQDEEERKYGERTVEDLTRLCMKVSAPIELVRKAVKMAGFTNNMGRPRPISLLTALEDTDIIKWYAGVGRRWLDFFCCCHNFKMVKIVVSYHLRFSCILTLAEKHESTKREAIKHFTKDLKVTDMEGNEDMYFPTEREVKMMGDKSLSDPKPVDGALSLALIRLASDEPSHSCVTHFCDRTDTIMYRIRLLQNRMNVNPLDDEKWVRGMGAIHDGLNRKCIPLCSDHISDLLLGKITLQDIDCTSFVDVD</sequence>
<gene>
    <name evidence="3" type="ORF">Dsin_004459</name>
</gene>
<reference evidence="3" key="1">
    <citation type="journal article" date="2023" name="Plant J.">
        <title>Genome sequences and population genomics provide insights into the demographic history, inbreeding, and mutation load of two 'living fossil' tree species of Dipteronia.</title>
        <authorList>
            <person name="Feng Y."/>
            <person name="Comes H.P."/>
            <person name="Chen J."/>
            <person name="Zhu S."/>
            <person name="Lu R."/>
            <person name="Zhang X."/>
            <person name="Li P."/>
            <person name="Qiu J."/>
            <person name="Olsen K.M."/>
            <person name="Qiu Y."/>
        </authorList>
    </citation>
    <scope>NUCLEOTIDE SEQUENCE</scope>
    <source>
        <strain evidence="3">NBL</strain>
    </source>
</reference>
<dbReference type="PANTHER" id="PTHR33642">
    <property type="entry name" value="COX1/OXI3 INTRON 1 PROTEIN-RELATED"/>
    <property type="match status" value="1"/>
</dbReference>
<protein>
    <recommendedName>
        <fullName evidence="5">Reverse transcriptase domain-containing protein</fullName>
    </recommendedName>
</protein>
<dbReference type="PANTHER" id="PTHR33642:SF4">
    <property type="entry name" value="COX1_OXI3 INTRON 1 PROTEIN-RELATED"/>
    <property type="match status" value="1"/>
</dbReference>
<dbReference type="GO" id="GO:0003964">
    <property type="term" value="F:RNA-directed DNA polymerase activity"/>
    <property type="evidence" value="ECO:0007669"/>
    <property type="project" value="TreeGrafter"/>
</dbReference>
<keyword evidence="4" id="KW-1185">Reference proteome</keyword>
<dbReference type="InterPro" id="IPR024937">
    <property type="entry name" value="Domain_X"/>
</dbReference>
<dbReference type="AlphaFoldDB" id="A0AAE0AUZ5"/>
<dbReference type="SUPFAM" id="SSF56672">
    <property type="entry name" value="DNA/RNA polymerases"/>
    <property type="match status" value="1"/>
</dbReference>
<accession>A0AAE0AUZ5</accession>
<evidence type="ECO:0008006" key="5">
    <source>
        <dbReference type="Google" id="ProtNLM"/>
    </source>
</evidence>
<dbReference type="InterPro" id="IPR000477">
    <property type="entry name" value="RT_dom"/>
</dbReference>
<dbReference type="Pfam" id="PF01348">
    <property type="entry name" value="Intron_maturas2"/>
    <property type="match status" value="1"/>
</dbReference>
<feature type="domain" description="Reverse transcriptase" evidence="1">
    <location>
        <begin position="329"/>
        <end position="502"/>
    </location>
</feature>
<organism evidence="3 4">
    <name type="scientific">Dipteronia sinensis</name>
    <dbReference type="NCBI Taxonomy" id="43782"/>
    <lineage>
        <taxon>Eukaryota</taxon>
        <taxon>Viridiplantae</taxon>
        <taxon>Streptophyta</taxon>
        <taxon>Embryophyta</taxon>
        <taxon>Tracheophyta</taxon>
        <taxon>Spermatophyta</taxon>
        <taxon>Magnoliopsida</taxon>
        <taxon>eudicotyledons</taxon>
        <taxon>Gunneridae</taxon>
        <taxon>Pentapetalae</taxon>
        <taxon>rosids</taxon>
        <taxon>malvids</taxon>
        <taxon>Sapindales</taxon>
        <taxon>Sapindaceae</taxon>
        <taxon>Hippocastanoideae</taxon>
        <taxon>Acereae</taxon>
        <taxon>Dipteronia</taxon>
    </lineage>
</organism>
<dbReference type="GO" id="GO:0005739">
    <property type="term" value="C:mitochondrion"/>
    <property type="evidence" value="ECO:0007669"/>
    <property type="project" value="TreeGrafter"/>
</dbReference>
<dbReference type="GO" id="GO:0006315">
    <property type="term" value="P:homing of group II introns"/>
    <property type="evidence" value="ECO:0007669"/>
    <property type="project" value="TreeGrafter"/>
</dbReference>